<evidence type="ECO:0000313" key="3">
    <source>
        <dbReference type="Proteomes" id="UP000266889"/>
    </source>
</evidence>
<accession>A0A3N9XNZ1</accession>
<feature type="signal peptide" evidence="1">
    <location>
        <begin position="1"/>
        <end position="33"/>
    </location>
</feature>
<dbReference type="RefSeq" id="WP_124853426.1">
    <property type="nucleotide sequence ID" value="NZ_JBEXIG010000027.1"/>
</dbReference>
<dbReference type="AlphaFoldDB" id="A0A3N9XNZ1"/>
<sequence length="85" mass="9369">MPKILRRPRRRTLIAAAALAGGIVLGTASPALADYNSPMYPTMSACKAARPTYVSSWTSPQQCWPMYNNNGTVVVGYQFLVKTRY</sequence>
<proteinExistence type="predicted"/>
<dbReference type="OrthoDB" id="3396553at2"/>
<organism evidence="2 3">
    <name type="scientific">Micromonospora arida</name>
    <dbReference type="NCBI Taxonomy" id="2203715"/>
    <lineage>
        <taxon>Bacteria</taxon>
        <taxon>Bacillati</taxon>
        <taxon>Actinomycetota</taxon>
        <taxon>Actinomycetes</taxon>
        <taxon>Micromonosporales</taxon>
        <taxon>Micromonosporaceae</taxon>
        <taxon>Micromonospora</taxon>
    </lineage>
</organism>
<evidence type="ECO:0000313" key="2">
    <source>
        <dbReference type="EMBL" id="RQX14716.1"/>
    </source>
</evidence>
<evidence type="ECO:0000256" key="1">
    <source>
        <dbReference type="SAM" id="SignalP"/>
    </source>
</evidence>
<name>A0A3N9XNZ1_9ACTN</name>
<reference evidence="2 3" key="1">
    <citation type="submission" date="2018-05" db="EMBL/GenBank/DDBJ databases">
        <title>Micromonospora from Atacama Desert.</title>
        <authorList>
            <person name="Carro L."/>
            <person name="Goodfellow M."/>
            <person name="Klenk H.-P."/>
        </authorList>
    </citation>
    <scope>NUCLEOTIDE SEQUENCE [LARGE SCALE GENOMIC DNA]</scope>
    <source>
        <strain evidence="2 3">LB32</strain>
    </source>
</reference>
<dbReference type="Proteomes" id="UP000266889">
    <property type="component" value="Unassembled WGS sequence"/>
</dbReference>
<keyword evidence="3" id="KW-1185">Reference proteome</keyword>
<protein>
    <submittedName>
        <fullName evidence="2">Uncharacterized protein</fullName>
    </submittedName>
</protein>
<comment type="caution">
    <text evidence="2">The sequence shown here is derived from an EMBL/GenBank/DDBJ whole genome shotgun (WGS) entry which is preliminary data.</text>
</comment>
<keyword evidence="1" id="KW-0732">Signal</keyword>
<dbReference type="PROSITE" id="PS51318">
    <property type="entry name" value="TAT"/>
    <property type="match status" value="1"/>
</dbReference>
<dbReference type="InterPro" id="IPR006311">
    <property type="entry name" value="TAT_signal"/>
</dbReference>
<gene>
    <name evidence="2" type="ORF">DLJ58_01010</name>
</gene>
<feature type="chain" id="PRO_5017921767" evidence="1">
    <location>
        <begin position="34"/>
        <end position="85"/>
    </location>
</feature>
<dbReference type="EMBL" id="QGSY01000059">
    <property type="protein sequence ID" value="RQX14716.1"/>
    <property type="molecule type" value="Genomic_DNA"/>
</dbReference>